<reference evidence="15 16" key="1">
    <citation type="journal article" date="2009" name="Nature">
        <title>Evolution of pathogenicity and sexual reproduction in eight Candida genomes.</title>
        <authorList>
            <person name="Butler G."/>
            <person name="Rasmussen M.D."/>
            <person name="Lin M.F."/>
            <person name="Santos M.A."/>
            <person name="Sakthikumar S."/>
            <person name="Munro C.A."/>
            <person name="Rheinbay E."/>
            <person name="Grabherr M."/>
            <person name="Forche A."/>
            <person name="Reedy J.L."/>
            <person name="Agrafioti I."/>
            <person name="Arnaud M.B."/>
            <person name="Bates S."/>
            <person name="Brown A.J."/>
            <person name="Brunke S."/>
            <person name="Costanzo M.C."/>
            <person name="Fitzpatrick D.A."/>
            <person name="de Groot P.W."/>
            <person name="Harris D."/>
            <person name="Hoyer L.L."/>
            <person name="Hube B."/>
            <person name="Klis F.M."/>
            <person name="Kodira C."/>
            <person name="Lennard N."/>
            <person name="Logue M.E."/>
            <person name="Martin R."/>
            <person name="Neiman A.M."/>
            <person name="Nikolaou E."/>
            <person name="Quail M.A."/>
            <person name="Quinn J."/>
            <person name="Santos M.C."/>
            <person name="Schmitzberger F.F."/>
            <person name="Sherlock G."/>
            <person name="Shah P."/>
            <person name="Silverstein K.A."/>
            <person name="Skrzypek M.S."/>
            <person name="Soll D."/>
            <person name="Staggs R."/>
            <person name="Stansfield I."/>
            <person name="Stumpf M.P."/>
            <person name="Sudbery P.E."/>
            <person name="Srikantha T."/>
            <person name="Zeng Q."/>
            <person name="Berman J."/>
            <person name="Berriman M."/>
            <person name="Heitman J."/>
            <person name="Gow N.A."/>
            <person name="Lorenz M.C."/>
            <person name="Birren B.W."/>
            <person name="Kellis M."/>
            <person name="Cuomo C.A."/>
        </authorList>
    </citation>
    <scope>NUCLEOTIDE SEQUENCE [LARGE SCALE GENOMIC DNA]</scope>
    <source>
        <strain evidence="16">ATCC MYA-3404 / T1</strain>
    </source>
</reference>
<dbReference type="InterPro" id="IPR045090">
    <property type="entry name" value="Pept_M3A_M3B"/>
</dbReference>
<evidence type="ECO:0000256" key="6">
    <source>
        <dbReference type="ARBA" id="ARBA00022670"/>
    </source>
</evidence>
<gene>
    <name evidence="15" type="ORF">CTRG_03003</name>
</gene>
<dbReference type="Gene3D" id="1.10.1370.10">
    <property type="entry name" value="Neurolysin, domain 3"/>
    <property type="match status" value="1"/>
</dbReference>
<keyword evidence="9 13" id="KW-0862">Zinc</keyword>
<evidence type="ECO:0000256" key="12">
    <source>
        <dbReference type="ARBA" id="ARBA00023128"/>
    </source>
</evidence>
<feature type="domain" description="Peptidase M3A/M3B catalytic" evidence="14">
    <location>
        <begin position="291"/>
        <end position="769"/>
    </location>
</feature>
<comment type="cofactor">
    <cofactor evidence="13">
        <name>Zn(2+)</name>
        <dbReference type="ChEBI" id="CHEBI:29105"/>
    </cofactor>
    <text evidence="13">Binds 1 zinc ion.</text>
</comment>
<dbReference type="GeneID" id="8298488"/>
<dbReference type="STRING" id="294747.C5M9D1"/>
<evidence type="ECO:0000256" key="13">
    <source>
        <dbReference type="RuleBase" id="RU003435"/>
    </source>
</evidence>
<dbReference type="EMBL" id="GG692397">
    <property type="protein sequence ID" value="EER34185.1"/>
    <property type="molecule type" value="Genomic_DNA"/>
</dbReference>
<evidence type="ECO:0000256" key="11">
    <source>
        <dbReference type="ARBA" id="ARBA00023049"/>
    </source>
</evidence>
<keyword evidence="10" id="KW-0809">Transit peptide</keyword>
<dbReference type="GO" id="GO:0005759">
    <property type="term" value="C:mitochondrial matrix"/>
    <property type="evidence" value="ECO:0007669"/>
    <property type="project" value="UniProtKB-SubCell"/>
</dbReference>
<dbReference type="GO" id="GO:0004222">
    <property type="term" value="F:metalloendopeptidase activity"/>
    <property type="evidence" value="ECO:0007669"/>
    <property type="project" value="UniProtKB-EC"/>
</dbReference>
<evidence type="ECO:0000256" key="7">
    <source>
        <dbReference type="ARBA" id="ARBA00022723"/>
    </source>
</evidence>
<evidence type="ECO:0000256" key="2">
    <source>
        <dbReference type="ARBA" id="ARBA00004305"/>
    </source>
</evidence>
<keyword evidence="16" id="KW-1185">Reference proteome</keyword>
<accession>C5M9D1</accession>
<dbReference type="InterPro" id="IPR024077">
    <property type="entry name" value="Neurolysin/TOP_dom2"/>
</dbReference>
<evidence type="ECO:0000256" key="3">
    <source>
        <dbReference type="ARBA" id="ARBA00006040"/>
    </source>
</evidence>
<dbReference type="PANTHER" id="PTHR11804">
    <property type="entry name" value="PROTEASE M3 THIMET OLIGOPEPTIDASE-RELATED"/>
    <property type="match status" value="1"/>
</dbReference>
<comment type="subcellular location">
    <subcellularLocation>
        <location evidence="2">Mitochondrion matrix</location>
    </subcellularLocation>
</comment>
<protein>
    <recommendedName>
        <fullName evidence="5">Mitochondrial intermediate peptidase</fullName>
        <ecNumber evidence="4">3.4.24.59</ecNumber>
    </recommendedName>
</protein>
<dbReference type="Proteomes" id="UP000002037">
    <property type="component" value="Unassembled WGS sequence"/>
</dbReference>
<dbReference type="Pfam" id="PF01432">
    <property type="entry name" value="Peptidase_M3"/>
    <property type="match status" value="1"/>
</dbReference>
<dbReference type="VEuPathDB" id="FungiDB:CTRG_03003"/>
<evidence type="ECO:0000259" key="14">
    <source>
        <dbReference type="Pfam" id="PF01432"/>
    </source>
</evidence>
<keyword evidence="8 13" id="KW-0378">Hydrolase</keyword>
<dbReference type="OrthoDB" id="17530at2759"/>
<dbReference type="CDD" id="cd06457">
    <property type="entry name" value="M3A_MIP"/>
    <property type="match status" value="1"/>
</dbReference>
<dbReference type="Gene3D" id="3.40.390.10">
    <property type="entry name" value="Collagenase (Catalytic Domain)"/>
    <property type="match status" value="1"/>
</dbReference>
<dbReference type="EC" id="3.4.24.59" evidence="4"/>
<dbReference type="GO" id="GO:0050821">
    <property type="term" value="P:protein stabilization"/>
    <property type="evidence" value="ECO:0007669"/>
    <property type="project" value="EnsemblFungi"/>
</dbReference>
<evidence type="ECO:0000256" key="8">
    <source>
        <dbReference type="ARBA" id="ARBA00022801"/>
    </source>
</evidence>
<dbReference type="KEGG" id="ctp:CTRG_03003"/>
<dbReference type="InterPro" id="IPR024079">
    <property type="entry name" value="MetalloPept_cat_dom_sf"/>
</dbReference>
<evidence type="ECO:0000313" key="16">
    <source>
        <dbReference type="Proteomes" id="UP000002037"/>
    </source>
</evidence>
<dbReference type="RefSeq" id="XP_002548706.1">
    <property type="nucleotide sequence ID" value="XM_002548660.1"/>
</dbReference>
<keyword evidence="12" id="KW-0496">Mitochondrion</keyword>
<keyword evidence="7 13" id="KW-0479">Metal-binding</keyword>
<dbReference type="GO" id="GO:0006627">
    <property type="term" value="P:protein processing involved in protein targeting to mitochondrion"/>
    <property type="evidence" value="ECO:0007669"/>
    <property type="project" value="EnsemblFungi"/>
</dbReference>
<evidence type="ECO:0000256" key="4">
    <source>
        <dbReference type="ARBA" id="ARBA00012441"/>
    </source>
</evidence>
<comment type="catalytic activity">
    <reaction evidence="1">
        <text>Release of an N-terminal octapeptide as second stage of processing of some proteins imported into the mitochondrion.</text>
        <dbReference type="EC" id="3.4.24.59"/>
    </reaction>
</comment>
<dbReference type="eggNOG" id="KOG2090">
    <property type="taxonomic scope" value="Eukaryota"/>
</dbReference>
<evidence type="ECO:0000256" key="9">
    <source>
        <dbReference type="ARBA" id="ARBA00022833"/>
    </source>
</evidence>
<evidence type="ECO:0000256" key="5">
    <source>
        <dbReference type="ARBA" id="ARBA00018046"/>
    </source>
</evidence>
<proteinExistence type="inferred from homology"/>
<dbReference type="InterPro" id="IPR001567">
    <property type="entry name" value="Pept_M3A_M3B_dom"/>
</dbReference>
<dbReference type="PANTHER" id="PTHR11804:SF79">
    <property type="entry name" value="MITOCHONDRIAL INTERMEDIATE PEPTIDASE"/>
    <property type="match status" value="1"/>
</dbReference>
<dbReference type="SUPFAM" id="SSF55486">
    <property type="entry name" value="Metalloproteases ('zincins'), catalytic domain"/>
    <property type="match status" value="1"/>
</dbReference>
<dbReference type="AlphaFoldDB" id="C5M9D1"/>
<evidence type="ECO:0000313" key="15">
    <source>
        <dbReference type="EMBL" id="EER34185.1"/>
    </source>
</evidence>
<dbReference type="GO" id="GO:0006879">
    <property type="term" value="P:intracellular iron ion homeostasis"/>
    <property type="evidence" value="ECO:0007669"/>
    <property type="project" value="EnsemblFungi"/>
</dbReference>
<dbReference type="HOGENOM" id="CLU_001805_0_0_1"/>
<dbReference type="GO" id="GO:0046872">
    <property type="term" value="F:metal ion binding"/>
    <property type="evidence" value="ECO:0007669"/>
    <property type="project" value="UniProtKB-UniRule"/>
</dbReference>
<keyword evidence="6 13" id="KW-0645">Protease</keyword>
<dbReference type="InterPro" id="IPR033851">
    <property type="entry name" value="M3A_MIP"/>
</dbReference>
<keyword evidence="11 13" id="KW-0482">Metalloprotease</keyword>
<evidence type="ECO:0000256" key="10">
    <source>
        <dbReference type="ARBA" id="ARBA00022946"/>
    </source>
</evidence>
<evidence type="ECO:0000256" key="1">
    <source>
        <dbReference type="ARBA" id="ARBA00000436"/>
    </source>
</evidence>
<comment type="similarity">
    <text evidence="3 13">Belongs to the peptidase M3 family.</text>
</comment>
<sequence length="782" mass="89047">MRSSIAASRYAKRLPLVVSLSCRKLATTTAPITSTLPSNYNHIRKVFDDQKYFNDFTRLGSNSTLFSTPQTGLFSNERLTTPQGLVEFSKSSLSEAKQLVKNMLSEANTVDGQLKYIKKLDQLSDILCRVIDVAEFIRVVHPGSKWVNAAQQTHEIMFEFMNQLNTNVELYTNLRDILNNPAITRRLSEEEIKVGEYLKQDFERSGIHMDPQTRENFVTITQEISLLGSQFGNQINNLQSYWCTVNTSEWESIEDPQLKKEIKSYQSKYDGPRTTGSMYVPLIANIPYSILTNCKSDSLRKKIWISLHNSPEEQIEVLNKFVSYRALLARMLRYNSFADYQLEHKMAKNPTNVITFLSNLQKSLKEKGVVEELKQLSQLKHESTPAEDVVEDIKPWDRDYLLGQLQKHRQAASSSTGNINEYFSIGTVIAGLDKLFNALYDISLVPVAALKGETWDSHQVRKVKVVDNSSSKTLGFLYLDFWSPKVLPSHFTIVCSRRLNTSIDSETIGEMNQLVQLDGDYQLPVVSLVCNFSKGHSFSIGRFAGIDNEKPTLLSLDQVDTIFHEMGHAMHSMIGRTELHNLSGTRCATDFVELPSVLMESFSKDPRVICELGCHYETGEKLPPALLEDAHKHRIMLDACETFMQSKMATLDQKLHDEAIVKSLEKGLYEVDSTEIYHKVEEELKVFADKWSTWHGKFPHLFSYGAVYYSYLLDRAIADKIWRGLFAVDPWSREAGRKYKESILQWGGTRDPWECLADALDIEELKKGDSTSMKIIGSDSNL</sequence>
<dbReference type="GO" id="GO:0006518">
    <property type="term" value="P:peptide metabolic process"/>
    <property type="evidence" value="ECO:0007669"/>
    <property type="project" value="TreeGrafter"/>
</dbReference>
<organism evidence="15 16">
    <name type="scientific">Candida tropicalis (strain ATCC MYA-3404 / T1)</name>
    <name type="common">Yeast</name>
    <dbReference type="NCBI Taxonomy" id="294747"/>
    <lineage>
        <taxon>Eukaryota</taxon>
        <taxon>Fungi</taxon>
        <taxon>Dikarya</taxon>
        <taxon>Ascomycota</taxon>
        <taxon>Saccharomycotina</taxon>
        <taxon>Pichiomycetes</taxon>
        <taxon>Debaryomycetaceae</taxon>
        <taxon>Candida/Lodderomyces clade</taxon>
        <taxon>Candida</taxon>
    </lineage>
</organism>
<name>C5M9D1_CANTT</name>